<comment type="subcellular location">
    <subcellularLocation>
        <location evidence="1">Secreted</location>
    </subcellularLocation>
</comment>
<evidence type="ECO:0000256" key="5">
    <source>
        <dbReference type="ARBA" id="ARBA00023180"/>
    </source>
</evidence>
<dbReference type="InterPro" id="IPR042185">
    <property type="entry name" value="Serpin_sf_2"/>
</dbReference>
<dbReference type="PANTHER" id="PTHR11461:SF375">
    <property type="entry name" value="THYROXINE-BINDING GLOBULIN"/>
    <property type="match status" value="1"/>
</dbReference>
<dbReference type="AlphaFoldDB" id="A0A3Q2CBX4"/>
<dbReference type="SMART" id="SM00093">
    <property type="entry name" value="SERPIN"/>
    <property type="match status" value="1"/>
</dbReference>
<dbReference type="Gene3D" id="2.10.310.10">
    <property type="entry name" value="Serpins superfamily"/>
    <property type="match status" value="1"/>
</dbReference>
<evidence type="ECO:0000256" key="10">
    <source>
        <dbReference type="RuleBase" id="RU000411"/>
    </source>
</evidence>
<dbReference type="Gene3D" id="2.30.39.10">
    <property type="entry name" value="Alpha-1-antitrypsin, domain 1"/>
    <property type="match status" value="1"/>
</dbReference>
<evidence type="ECO:0000256" key="3">
    <source>
        <dbReference type="ARBA" id="ARBA00022525"/>
    </source>
</evidence>
<dbReference type="Ensembl" id="ENSCVAT00000011962.1">
    <property type="protein sequence ID" value="ENSCVAP00000002292.1"/>
    <property type="gene ID" value="ENSCVAG00000003410.1"/>
</dbReference>
<dbReference type="InterPro" id="IPR036186">
    <property type="entry name" value="Serpin_sf"/>
</dbReference>
<dbReference type="InterPro" id="IPR023796">
    <property type="entry name" value="Serpin_dom"/>
</dbReference>
<feature type="domain" description="Serpin" evidence="11">
    <location>
        <begin position="13"/>
        <end position="319"/>
    </location>
</feature>
<protein>
    <recommendedName>
        <fullName evidence="7">Thyroxine-binding globulin</fullName>
    </recommendedName>
    <alternativeName>
        <fullName evidence="9">Serpin A7</fullName>
    </alternativeName>
    <alternativeName>
        <fullName evidence="8">T4-binding globulin</fullName>
    </alternativeName>
</protein>
<evidence type="ECO:0000259" key="11">
    <source>
        <dbReference type="SMART" id="SM00093"/>
    </source>
</evidence>
<comment type="function">
    <text evidence="6">Major thyroid hormone transport protein in serum.</text>
</comment>
<dbReference type="GeneTree" id="ENSGT00940000164899"/>
<comment type="similarity">
    <text evidence="2 10">Belongs to the serpin family.</text>
</comment>
<accession>A0A3Q2CBX4</accession>
<evidence type="ECO:0000256" key="6">
    <source>
        <dbReference type="ARBA" id="ARBA00037352"/>
    </source>
</evidence>
<reference evidence="12" key="2">
    <citation type="submission" date="2025-09" db="UniProtKB">
        <authorList>
            <consortium name="Ensembl"/>
        </authorList>
    </citation>
    <scope>IDENTIFICATION</scope>
</reference>
<evidence type="ECO:0000256" key="8">
    <source>
        <dbReference type="ARBA" id="ARBA00042967"/>
    </source>
</evidence>
<proteinExistence type="inferred from homology"/>
<dbReference type="FunFam" id="2.10.310.10:FF:000001">
    <property type="entry name" value="Serpin family A member 1"/>
    <property type="match status" value="1"/>
</dbReference>
<evidence type="ECO:0000256" key="2">
    <source>
        <dbReference type="ARBA" id="ARBA00009500"/>
    </source>
</evidence>
<dbReference type="PANTHER" id="PTHR11461">
    <property type="entry name" value="SERINE PROTEASE INHIBITOR, SERPIN"/>
    <property type="match status" value="1"/>
</dbReference>
<dbReference type="InterPro" id="IPR042178">
    <property type="entry name" value="Serpin_sf_1"/>
</dbReference>
<evidence type="ECO:0000256" key="1">
    <source>
        <dbReference type="ARBA" id="ARBA00004613"/>
    </source>
</evidence>
<dbReference type="Proteomes" id="UP000265020">
    <property type="component" value="Unassembled WGS sequence"/>
</dbReference>
<keyword evidence="3" id="KW-0964">Secreted</keyword>
<dbReference type="InterPro" id="IPR000215">
    <property type="entry name" value="Serpin_fam"/>
</dbReference>
<name>A0A3Q2CBX4_CYPVA</name>
<evidence type="ECO:0000256" key="9">
    <source>
        <dbReference type="ARBA" id="ARBA00043177"/>
    </source>
</evidence>
<dbReference type="Gene3D" id="3.30.497.10">
    <property type="entry name" value="Antithrombin, subunit I, domain 2"/>
    <property type="match status" value="1"/>
</dbReference>
<keyword evidence="5" id="KW-0325">Glycoprotein</keyword>
<reference evidence="12" key="1">
    <citation type="submission" date="2025-08" db="UniProtKB">
        <authorList>
            <consortium name="Ensembl"/>
        </authorList>
    </citation>
    <scope>IDENTIFICATION</scope>
</reference>
<sequence>MIGDLVIPYVPNRALCSQSAGLLVLSKISKSRKSIRSLSCQAFSSGSSAVFVDKLFKPKPEFLDVLKQSYSAEGFSVDFLNSTEAANTINQYVSDKTNGKINKLVESLDPNTVMYLLSYIYYKGNWKTPFDPRDTREDDFNVEENKKVQVQMMRMEEDVSTYIDQEIHTSVLHLPFNNSYSMLLLLPDNMTLLENNIFGKKNYYLFFRKYNIFVPKFSIKTSYKLNDVLTGMGMTDMFGDRANLSGIAEGQNLAVSEVVHKATLDVDETGATAAAVTGIGITLLSLRIIPELKFNRPFMAIIIERNTNEMLFIGKIVNPNI</sequence>
<keyword evidence="13" id="KW-1185">Reference proteome</keyword>
<evidence type="ECO:0000256" key="4">
    <source>
        <dbReference type="ARBA" id="ARBA00022729"/>
    </source>
</evidence>
<dbReference type="Pfam" id="PF00079">
    <property type="entry name" value="Serpin"/>
    <property type="match status" value="1"/>
</dbReference>
<evidence type="ECO:0000313" key="13">
    <source>
        <dbReference type="Proteomes" id="UP000265020"/>
    </source>
</evidence>
<keyword evidence="4" id="KW-0732">Signal</keyword>
<dbReference type="GO" id="GO:0004867">
    <property type="term" value="F:serine-type endopeptidase inhibitor activity"/>
    <property type="evidence" value="ECO:0007669"/>
    <property type="project" value="InterPro"/>
</dbReference>
<evidence type="ECO:0000256" key="7">
    <source>
        <dbReference type="ARBA" id="ARBA00039512"/>
    </source>
</evidence>
<evidence type="ECO:0000313" key="12">
    <source>
        <dbReference type="Ensembl" id="ENSCVAP00000002292.1"/>
    </source>
</evidence>
<dbReference type="SUPFAM" id="SSF56574">
    <property type="entry name" value="Serpins"/>
    <property type="match status" value="1"/>
</dbReference>
<organism evidence="12 13">
    <name type="scientific">Cyprinodon variegatus</name>
    <name type="common">Sheepshead minnow</name>
    <dbReference type="NCBI Taxonomy" id="28743"/>
    <lineage>
        <taxon>Eukaryota</taxon>
        <taxon>Metazoa</taxon>
        <taxon>Chordata</taxon>
        <taxon>Craniata</taxon>
        <taxon>Vertebrata</taxon>
        <taxon>Euteleostomi</taxon>
        <taxon>Actinopterygii</taxon>
        <taxon>Neopterygii</taxon>
        <taxon>Teleostei</taxon>
        <taxon>Neoteleostei</taxon>
        <taxon>Acanthomorphata</taxon>
        <taxon>Ovalentaria</taxon>
        <taxon>Atherinomorphae</taxon>
        <taxon>Cyprinodontiformes</taxon>
        <taxon>Cyprinodontidae</taxon>
        <taxon>Cyprinodon</taxon>
    </lineage>
</organism>
<dbReference type="GO" id="GO:0005615">
    <property type="term" value="C:extracellular space"/>
    <property type="evidence" value="ECO:0007669"/>
    <property type="project" value="InterPro"/>
</dbReference>